<dbReference type="CDD" id="cd04182">
    <property type="entry name" value="GT_2_like_f"/>
    <property type="match status" value="1"/>
</dbReference>
<dbReference type="InterPro" id="IPR029044">
    <property type="entry name" value="Nucleotide-diphossugar_trans"/>
</dbReference>
<evidence type="ECO:0000313" key="2">
    <source>
        <dbReference type="EMBL" id="GCD10194.1"/>
    </source>
</evidence>
<evidence type="ECO:0000259" key="1">
    <source>
        <dbReference type="Pfam" id="PF12804"/>
    </source>
</evidence>
<dbReference type="GO" id="GO:0016779">
    <property type="term" value="F:nucleotidyltransferase activity"/>
    <property type="evidence" value="ECO:0007669"/>
    <property type="project" value="UniProtKB-ARBA"/>
</dbReference>
<gene>
    <name evidence="2" type="ORF">Ctaglu_18170</name>
</gene>
<protein>
    <recommendedName>
        <fullName evidence="1">MobA-like NTP transferase domain-containing protein</fullName>
    </recommendedName>
</protein>
<proteinExistence type="predicted"/>
<dbReference type="SUPFAM" id="SSF53448">
    <property type="entry name" value="Nucleotide-diphospho-sugar transferases"/>
    <property type="match status" value="1"/>
</dbReference>
<dbReference type="PANTHER" id="PTHR43777:SF1">
    <property type="entry name" value="MOLYBDENUM COFACTOR CYTIDYLYLTRANSFERASE"/>
    <property type="match status" value="1"/>
</dbReference>
<dbReference type="PANTHER" id="PTHR43777">
    <property type="entry name" value="MOLYBDENUM COFACTOR CYTIDYLYLTRANSFERASE"/>
    <property type="match status" value="1"/>
</dbReference>
<reference evidence="2 3" key="1">
    <citation type="submission" date="2018-11" db="EMBL/GenBank/DDBJ databases">
        <title>Genome sequencing and assembly of Clostridium tagluense strain A121.</title>
        <authorList>
            <person name="Murakami T."/>
            <person name="Segawa T."/>
            <person name="Shcherbakova V.A."/>
            <person name="Mori H."/>
            <person name="Yoshimura Y."/>
        </authorList>
    </citation>
    <scope>NUCLEOTIDE SEQUENCE [LARGE SCALE GENOMIC DNA]</scope>
    <source>
        <strain evidence="2 3">A121</strain>
    </source>
</reference>
<accession>A0A401UKV4</accession>
<sequence>MVSAIILAAGYSRRMGKNKLLLKYRGKSLIQRTIETIEKCDFSEVILVGREEEIIETGNRYGLVVIKNENANKGISESIKLGVMQAAQTDGYMFFTADQPFLDRDTVKRLIREFTENPAYIIVPRCDKSRGNPVIFPYSLKEEFLQLQGDVGGKLIINKNLDKVKFVEISDSLGLFDIDTNENYEYILKLEENNEYV</sequence>
<dbReference type="InterPro" id="IPR017696">
    <property type="entry name" value="Mo_hydrolase_YgfJ"/>
</dbReference>
<dbReference type="OrthoDB" id="9797742at2"/>
<keyword evidence="3" id="KW-1185">Reference proteome</keyword>
<dbReference type="AlphaFoldDB" id="A0A401UKV4"/>
<name>A0A401UKV4_9CLOT</name>
<dbReference type="RefSeq" id="WP_125000363.1">
    <property type="nucleotide sequence ID" value="NZ_BHYK01000008.1"/>
</dbReference>
<dbReference type="Gene3D" id="3.90.550.10">
    <property type="entry name" value="Spore Coat Polysaccharide Biosynthesis Protein SpsA, Chain A"/>
    <property type="match status" value="1"/>
</dbReference>
<dbReference type="Proteomes" id="UP000287872">
    <property type="component" value="Unassembled WGS sequence"/>
</dbReference>
<organism evidence="2 3">
    <name type="scientific">Clostridium tagluense</name>
    <dbReference type="NCBI Taxonomy" id="360422"/>
    <lineage>
        <taxon>Bacteria</taxon>
        <taxon>Bacillati</taxon>
        <taxon>Bacillota</taxon>
        <taxon>Clostridia</taxon>
        <taxon>Eubacteriales</taxon>
        <taxon>Clostridiaceae</taxon>
        <taxon>Clostridium</taxon>
    </lineage>
</organism>
<dbReference type="EMBL" id="BHYK01000008">
    <property type="protein sequence ID" value="GCD10194.1"/>
    <property type="molecule type" value="Genomic_DNA"/>
</dbReference>
<dbReference type="NCBIfam" id="TIGR03310">
    <property type="entry name" value="matur_MocA_YgfJ"/>
    <property type="match status" value="1"/>
</dbReference>
<dbReference type="InterPro" id="IPR025877">
    <property type="entry name" value="MobA-like_NTP_Trfase"/>
</dbReference>
<comment type="caution">
    <text evidence="2">The sequence shown here is derived from an EMBL/GenBank/DDBJ whole genome shotgun (WGS) entry which is preliminary data.</text>
</comment>
<evidence type="ECO:0000313" key="3">
    <source>
        <dbReference type="Proteomes" id="UP000287872"/>
    </source>
</evidence>
<feature type="domain" description="MobA-like NTP transferase" evidence="1">
    <location>
        <begin position="4"/>
        <end position="160"/>
    </location>
</feature>
<dbReference type="Pfam" id="PF12804">
    <property type="entry name" value="NTP_transf_3"/>
    <property type="match status" value="1"/>
</dbReference>